<evidence type="ECO:0000313" key="2">
    <source>
        <dbReference type="Proteomes" id="UP000019487"/>
    </source>
</evidence>
<keyword evidence="2" id="KW-1185">Reference proteome</keyword>
<evidence type="ECO:0008006" key="3">
    <source>
        <dbReference type="Google" id="ProtNLM"/>
    </source>
</evidence>
<proteinExistence type="predicted"/>
<dbReference type="AlphaFoldDB" id="W9C4N3"/>
<name>W9C4N3_SCLBF</name>
<organism evidence="1 2">
    <name type="scientific">Sclerotinia borealis (strain F-4128)</name>
    <dbReference type="NCBI Taxonomy" id="1432307"/>
    <lineage>
        <taxon>Eukaryota</taxon>
        <taxon>Fungi</taxon>
        <taxon>Dikarya</taxon>
        <taxon>Ascomycota</taxon>
        <taxon>Pezizomycotina</taxon>
        <taxon>Leotiomycetes</taxon>
        <taxon>Helotiales</taxon>
        <taxon>Sclerotiniaceae</taxon>
        <taxon>Sclerotinia</taxon>
    </lineage>
</organism>
<reference evidence="1 2" key="1">
    <citation type="journal article" date="2014" name="Genome Announc.">
        <title>Draft genome sequence of Sclerotinia borealis, a psychrophilic plant pathogenic fungus.</title>
        <authorList>
            <person name="Mardanov A.V."/>
            <person name="Beletsky A.V."/>
            <person name="Kadnikov V.V."/>
            <person name="Ignatov A.N."/>
            <person name="Ravin N.V."/>
        </authorList>
    </citation>
    <scope>NUCLEOTIDE SEQUENCE [LARGE SCALE GENOMIC DNA]</scope>
    <source>
        <strain evidence="2">F-4157</strain>
    </source>
</reference>
<evidence type="ECO:0000313" key="1">
    <source>
        <dbReference type="EMBL" id="ESZ91727.1"/>
    </source>
</evidence>
<comment type="caution">
    <text evidence="1">The sequence shown here is derived from an EMBL/GenBank/DDBJ whole genome shotgun (WGS) entry which is preliminary data.</text>
</comment>
<dbReference type="EMBL" id="AYSA01000462">
    <property type="protein sequence ID" value="ESZ91727.1"/>
    <property type="molecule type" value="Genomic_DNA"/>
</dbReference>
<gene>
    <name evidence="1" type="ORF">SBOR_7878</name>
</gene>
<dbReference type="Proteomes" id="UP000019487">
    <property type="component" value="Unassembled WGS sequence"/>
</dbReference>
<dbReference type="OrthoDB" id="3509018at2759"/>
<sequence>MPTLEVKDNLASVMPLDPIKNQSHTRPRSETNMSLTCTKQIPARITKNMINILPPELVANIIQFLGPIFGAVFGLTYHQVYDEFKRQYPATIPLSLETYLWNPDSQLDLQHPRFHPSAQLHQLLGTWMGSGDSTKYFYFRDESLKYFKSWKSSVATSGQGGQFLLQSIYGEGVSGSDHAIKQLLVAWCAYGSIEEGWPWVYTDEEIPADEIQQYPSPFNMSGQGWLDNMQEILTLHHPDLESPFRALAEEGIGWGNGEYGKRWSAVEARKKQLDEHVRK</sequence>
<dbReference type="HOGENOM" id="CLU_1015608_0_0_1"/>
<accession>W9C4N3</accession>
<protein>
    <recommendedName>
        <fullName evidence="3">F-box domain-containing protein</fullName>
    </recommendedName>
</protein>